<evidence type="ECO:0000256" key="1">
    <source>
        <dbReference type="ARBA" id="ARBA00013165"/>
    </source>
</evidence>
<dbReference type="PANTHER" id="PTHR42780:SF1">
    <property type="entry name" value="ISOLEUCINE--TRNA LIGASE, CYTOPLASMIC"/>
    <property type="match status" value="1"/>
</dbReference>
<dbReference type="InterPro" id="IPR033709">
    <property type="entry name" value="Anticodon_Ile_ABEc"/>
</dbReference>
<dbReference type="GO" id="GO:0005524">
    <property type="term" value="F:ATP binding"/>
    <property type="evidence" value="ECO:0007669"/>
    <property type="project" value="UniProtKB-KW"/>
</dbReference>
<dbReference type="PRINTS" id="PR00984">
    <property type="entry name" value="TRNASYNTHILE"/>
</dbReference>
<accession>A0A1F5Z8B5</accession>
<evidence type="ECO:0000256" key="3">
    <source>
        <dbReference type="ARBA" id="ARBA00022741"/>
    </source>
</evidence>
<protein>
    <recommendedName>
        <fullName evidence="1 9">Isoleucine--tRNA ligase</fullName>
        <ecNumber evidence="1 9">6.1.1.5</ecNumber>
    </recommendedName>
</protein>
<dbReference type="InterPro" id="IPR013155">
    <property type="entry name" value="M/V/L/I-tRNA-synth_anticd-bd"/>
</dbReference>
<dbReference type="InterPro" id="IPR014729">
    <property type="entry name" value="Rossmann-like_a/b/a_fold"/>
</dbReference>
<dbReference type="EC" id="6.1.1.5" evidence="1 9"/>
<dbReference type="InterPro" id="IPR002301">
    <property type="entry name" value="Ile-tRNA-ligase"/>
</dbReference>
<dbReference type="Proteomes" id="UP000176854">
    <property type="component" value="Unassembled WGS sequence"/>
</dbReference>
<gene>
    <name evidence="12" type="ORF">A2154_02050</name>
</gene>
<dbReference type="Gene3D" id="3.40.50.620">
    <property type="entry name" value="HUPs"/>
    <property type="match status" value="2"/>
</dbReference>
<dbReference type="Pfam" id="PF00133">
    <property type="entry name" value="tRNA-synt_1"/>
    <property type="match status" value="1"/>
</dbReference>
<dbReference type="GO" id="GO:0004822">
    <property type="term" value="F:isoleucine-tRNA ligase activity"/>
    <property type="evidence" value="ECO:0007669"/>
    <property type="project" value="UniProtKB-UniRule"/>
</dbReference>
<dbReference type="Gene3D" id="1.10.730.10">
    <property type="entry name" value="Isoleucyl-tRNA Synthetase, Domain 1"/>
    <property type="match status" value="1"/>
</dbReference>
<dbReference type="PANTHER" id="PTHR42780">
    <property type="entry name" value="SOLEUCYL-TRNA SYNTHETASE"/>
    <property type="match status" value="1"/>
</dbReference>
<evidence type="ECO:0000313" key="12">
    <source>
        <dbReference type="EMBL" id="OGG08680.1"/>
    </source>
</evidence>
<dbReference type="SUPFAM" id="SSF52374">
    <property type="entry name" value="Nucleotidylyl transferase"/>
    <property type="match status" value="1"/>
</dbReference>
<evidence type="ECO:0000256" key="4">
    <source>
        <dbReference type="ARBA" id="ARBA00022840"/>
    </source>
</evidence>
<name>A0A1F5Z8B5_9BACT</name>
<dbReference type="NCBIfam" id="TIGR00392">
    <property type="entry name" value="ileS"/>
    <property type="match status" value="1"/>
</dbReference>
<evidence type="ECO:0000259" key="10">
    <source>
        <dbReference type="Pfam" id="PF00133"/>
    </source>
</evidence>
<evidence type="ECO:0000256" key="8">
    <source>
        <dbReference type="ARBA" id="ARBA00048359"/>
    </source>
</evidence>
<organism evidence="12 13">
    <name type="scientific">Candidatus Gottesmanbacteria bacterium RBG_16_43_7</name>
    <dbReference type="NCBI Taxonomy" id="1798373"/>
    <lineage>
        <taxon>Bacteria</taxon>
        <taxon>Candidatus Gottesmaniibacteriota</taxon>
    </lineage>
</organism>
<keyword evidence="6" id="KW-0030">Aminoacyl-tRNA synthetase</keyword>
<evidence type="ECO:0000256" key="2">
    <source>
        <dbReference type="ARBA" id="ARBA00022598"/>
    </source>
</evidence>
<feature type="domain" description="Aminoacyl-tRNA synthetase class Ia" evidence="10">
    <location>
        <begin position="16"/>
        <end position="628"/>
    </location>
</feature>
<dbReference type="AlphaFoldDB" id="A0A1F5Z8B5"/>
<comment type="catalytic activity">
    <reaction evidence="8">
        <text>tRNA(Ile) + L-isoleucine + ATP = L-isoleucyl-tRNA(Ile) + AMP + diphosphate</text>
        <dbReference type="Rhea" id="RHEA:11060"/>
        <dbReference type="Rhea" id="RHEA-COMP:9666"/>
        <dbReference type="Rhea" id="RHEA-COMP:9695"/>
        <dbReference type="ChEBI" id="CHEBI:30616"/>
        <dbReference type="ChEBI" id="CHEBI:33019"/>
        <dbReference type="ChEBI" id="CHEBI:58045"/>
        <dbReference type="ChEBI" id="CHEBI:78442"/>
        <dbReference type="ChEBI" id="CHEBI:78528"/>
        <dbReference type="ChEBI" id="CHEBI:456215"/>
        <dbReference type="EC" id="6.1.1.5"/>
    </reaction>
</comment>
<keyword evidence="3" id="KW-0547">Nucleotide-binding</keyword>
<dbReference type="GO" id="GO:0002161">
    <property type="term" value="F:aminoacyl-tRNA deacylase activity"/>
    <property type="evidence" value="ECO:0007669"/>
    <property type="project" value="InterPro"/>
</dbReference>
<reference evidence="12 13" key="1">
    <citation type="journal article" date="2016" name="Nat. Commun.">
        <title>Thousands of microbial genomes shed light on interconnected biogeochemical processes in an aquifer system.</title>
        <authorList>
            <person name="Anantharaman K."/>
            <person name="Brown C.T."/>
            <person name="Hug L.A."/>
            <person name="Sharon I."/>
            <person name="Castelle C.J."/>
            <person name="Probst A.J."/>
            <person name="Thomas B.C."/>
            <person name="Singh A."/>
            <person name="Wilkins M.J."/>
            <person name="Karaoz U."/>
            <person name="Brodie E.L."/>
            <person name="Williams K.H."/>
            <person name="Hubbard S.S."/>
            <person name="Banfield J.F."/>
        </authorList>
    </citation>
    <scope>NUCLEOTIDE SEQUENCE [LARGE SCALE GENOMIC DNA]</scope>
</reference>
<dbReference type="CDD" id="cd00818">
    <property type="entry name" value="IleRS_core"/>
    <property type="match status" value="1"/>
</dbReference>
<dbReference type="CDD" id="cd07961">
    <property type="entry name" value="Anticodon_Ia_Ile_ABEc"/>
    <property type="match status" value="1"/>
</dbReference>
<evidence type="ECO:0000313" key="13">
    <source>
        <dbReference type="Proteomes" id="UP000176854"/>
    </source>
</evidence>
<sequence>KSVNPNISFPLLEEEVLSFWKKHDVFHKSIELKPKDITWTFVDGPPFITGLPHYGSLLSSIPKDLFPRYWTMKGYRIRRVWGWDCHGLPAENKVENTLGIKRKKDIEQKVGIAKFIDECKLYVQNVSGEWEWYIDRIARWVDFQNAYKTMDTSYMESVMWIFSQMYTKGYIYKGLRVSLYCPHCSTPISNFEVAMDQDNYQQVRETATTYKYKVKNEKDTYILAWSTTPWNKLATPALAVNPKLTYIKIKQGKAYYILAESTTSILSDEPYQVIDKFLGVKLVDVEFEPHYDFYNIDAGKRAFVVIPADFVTAQEGTGVVTIAAYGEDDLAIMQAQNIQIVMHVDEEGILKPEVPKWAGMFYLDVNSLVNDDLKSRGLIYRDDMLDHTVPTCWRCHTRLIFAPQNAWYVNIQKLKPDLVKTNQKVNWYPDHFKFGRYLKSLESAPDWCISRSRYWGSPVPVWECGCGFRFVPESISELEKKSGQKVTDLHKPTIDEITVSCEACGQKAHRVTEVLDSWIEAGSATFAERHYPFDRKLNLPDFFPPDFIIEYTGQIRAWFYVMHVIATAVFSSHAFRNVLVTGVILGSDGRKMSKNFGNYPDPKEMLTKYGGDALRLYLMGSPVMHAEDILISEEQYRHQIREFLLPLWNIYNFFISYAITDDFKPTTNQFPAASQVLDKWITSRCQGTLQELTANLEKYDTVAAVSSLKNLIDDISLWYIRRSRDRIGPSATDQKDKLICYQSLYCLLVELTYMLAPIAPFVADSIFKNLTGLESVHLESWPKADLAKFSPQLEDDMTYARTVVESIHARRKALGIKVRQPLAGVIVYSNRLLSAEIEKLILDETNIKSLSWSNSKIKPAKDAISVQLDANITPELTLEGQARDLIRLIQVERKLHGLSIDQKITLTIPKSYQNLTADLLDRIRRQTLVQSLIWGEKLKVTIGS</sequence>
<dbReference type="GO" id="GO:0005737">
    <property type="term" value="C:cytoplasm"/>
    <property type="evidence" value="ECO:0007669"/>
    <property type="project" value="UniProtKB-UniRule"/>
</dbReference>
<feature type="non-terminal residue" evidence="12">
    <location>
        <position position="1"/>
    </location>
</feature>
<dbReference type="Pfam" id="PF08264">
    <property type="entry name" value="Anticodon_1"/>
    <property type="match status" value="1"/>
</dbReference>
<dbReference type="STRING" id="1798373.A2154_02050"/>
<dbReference type="SUPFAM" id="SSF50677">
    <property type="entry name" value="ValRS/IleRS/LeuRS editing domain"/>
    <property type="match status" value="1"/>
</dbReference>
<dbReference type="InterPro" id="IPR023586">
    <property type="entry name" value="Ile-tRNA-ligase_type2"/>
</dbReference>
<dbReference type="SUPFAM" id="SSF47323">
    <property type="entry name" value="Anticodon-binding domain of a subclass of class I aminoacyl-tRNA synthetases"/>
    <property type="match status" value="1"/>
</dbReference>
<dbReference type="InterPro" id="IPR009080">
    <property type="entry name" value="tRNAsynth_Ia_anticodon-bd"/>
</dbReference>
<dbReference type="EMBL" id="MFJC01000053">
    <property type="protein sequence ID" value="OGG08680.1"/>
    <property type="molecule type" value="Genomic_DNA"/>
</dbReference>
<evidence type="ECO:0000256" key="9">
    <source>
        <dbReference type="NCBIfam" id="TIGR00392"/>
    </source>
</evidence>
<evidence type="ECO:0000256" key="7">
    <source>
        <dbReference type="ARBA" id="ARBA00025217"/>
    </source>
</evidence>
<dbReference type="InterPro" id="IPR002300">
    <property type="entry name" value="aa-tRNA-synth_Ia"/>
</dbReference>
<evidence type="ECO:0000259" key="11">
    <source>
        <dbReference type="Pfam" id="PF08264"/>
    </source>
</evidence>
<feature type="domain" description="Methionyl/Valyl/Leucyl/Isoleucyl-tRNA synthetase anticodon-binding" evidence="11">
    <location>
        <begin position="678"/>
        <end position="823"/>
    </location>
</feature>
<evidence type="ECO:0000256" key="5">
    <source>
        <dbReference type="ARBA" id="ARBA00022917"/>
    </source>
</evidence>
<keyword evidence="5" id="KW-0648">Protein biosynthesis</keyword>
<comment type="caution">
    <text evidence="12">The sequence shown here is derived from an EMBL/GenBank/DDBJ whole genome shotgun (WGS) entry which is preliminary data.</text>
</comment>
<dbReference type="GO" id="GO:0000049">
    <property type="term" value="F:tRNA binding"/>
    <property type="evidence" value="ECO:0007669"/>
    <property type="project" value="InterPro"/>
</dbReference>
<keyword evidence="2 12" id="KW-0436">Ligase</keyword>
<proteinExistence type="predicted"/>
<evidence type="ECO:0000256" key="6">
    <source>
        <dbReference type="ARBA" id="ARBA00023146"/>
    </source>
</evidence>
<dbReference type="GO" id="GO:0006428">
    <property type="term" value="P:isoleucyl-tRNA aminoacylation"/>
    <property type="evidence" value="ECO:0007669"/>
    <property type="project" value="UniProtKB-UniRule"/>
</dbReference>
<dbReference type="InterPro" id="IPR009008">
    <property type="entry name" value="Val/Leu/Ile-tRNA-synth_edit"/>
</dbReference>
<keyword evidence="4" id="KW-0067">ATP-binding</keyword>
<comment type="function">
    <text evidence="7">Catalyzes the attachment of isoleucine to tRNA(Ile). As IleRS can inadvertently accommodate and process structurally similar amino acids such as valine, to avoid such errors it has two additional distinct tRNA(Ile)-dependent editing activities. One activity is designated as 'pretransfer' editing and involves the hydrolysis of activated Val-AMP. The other activity is designated 'posttransfer' editing and involves deacylation of mischarged Val-tRNA(Ile).</text>
</comment>